<protein>
    <submittedName>
        <fullName evidence="1">Uncharacterized protein</fullName>
    </submittedName>
</protein>
<reference evidence="1" key="1">
    <citation type="journal article" date="2015" name="Nature">
        <title>Complex archaea that bridge the gap between prokaryotes and eukaryotes.</title>
        <authorList>
            <person name="Spang A."/>
            <person name="Saw J.H."/>
            <person name="Jorgensen S.L."/>
            <person name="Zaremba-Niedzwiedzka K."/>
            <person name="Martijn J."/>
            <person name="Lind A.E."/>
            <person name="van Eijk R."/>
            <person name="Schleper C."/>
            <person name="Guy L."/>
            <person name="Ettema T.J."/>
        </authorList>
    </citation>
    <scope>NUCLEOTIDE SEQUENCE</scope>
</reference>
<evidence type="ECO:0000313" key="1">
    <source>
        <dbReference type="EMBL" id="KKN31985.1"/>
    </source>
</evidence>
<gene>
    <name evidence="1" type="ORF">LCGC14_0818420</name>
</gene>
<sequence length="258" mass="30480">MQDLRKWFDKAKIPAKIEKDPLNTIGLSINNQDIFQMTIDTRGKKNKKEYFRIYYGHRENDIRVIDTDSKKQQIILLVNEPEREYTVKTWDRKKMDWVYNTRKSPNFIRKYLMGMDECHLFIAELPNNLGALNKIKDAHKILKPEDVLDKEKKTNRIKRQGEWFFIPATPQEIELINENTNLIEKKSSLGPSSWRSNNSHIADQIINNREIQFATGKISHVDHKTLKLNGWFRVVRNNEARTSSVSRNQINNGVKWVD</sequence>
<proteinExistence type="predicted"/>
<name>A0A0F9PJI5_9ZZZZ</name>
<dbReference type="EMBL" id="LAZR01002286">
    <property type="protein sequence ID" value="KKN31985.1"/>
    <property type="molecule type" value="Genomic_DNA"/>
</dbReference>
<dbReference type="AlphaFoldDB" id="A0A0F9PJI5"/>
<organism evidence="1">
    <name type="scientific">marine sediment metagenome</name>
    <dbReference type="NCBI Taxonomy" id="412755"/>
    <lineage>
        <taxon>unclassified sequences</taxon>
        <taxon>metagenomes</taxon>
        <taxon>ecological metagenomes</taxon>
    </lineage>
</organism>
<comment type="caution">
    <text evidence="1">The sequence shown here is derived from an EMBL/GenBank/DDBJ whole genome shotgun (WGS) entry which is preliminary data.</text>
</comment>
<accession>A0A0F9PJI5</accession>